<dbReference type="GO" id="GO:1904047">
    <property type="term" value="F:S-adenosyl-L-methionine binding"/>
    <property type="evidence" value="ECO:0007669"/>
    <property type="project" value="UniProtKB-UniRule"/>
</dbReference>
<dbReference type="Proteomes" id="UP000596092">
    <property type="component" value="Chromosome"/>
</dbReference>
<evidence type="ECO:0000256" key="1">
    <source>
        <dbReference type="ARBA" id="ARBA00022485"/>
    </source>
</evidence>
<dbReference type="InterPro" id="IPR013785">
    <property type="entry name" value="Aldolase_TIM"/>
</dbReference>
<evidence type="ECO:0000313" key="11">
    <source>
        <dbReference type="Proteomes" id="UP000596092"/>
    </source>
</evidence>
<evidence type="ECO:0000256" key="5">
    <source>
        <dbReference type="ARBA" id="ARBA00023004"/>
    </source>
</evidence>
<keyword evidence="11" id="KW-1185">Reference proteome</keyword>
<dbReference type="Gene3D" id="3.20.20.70">
    <property type="entry name" value="Aldolase class I"/>
    <property type="match status" value="1"/>
</dbReference>
<feature type="binding site" evidence="8">
    <location>
        <position position="33"/>
    </location>
    <ligand>
        <name>[4Fe-4S] cluster</name>
        <dbReference type="ChEBI" id="CHEBI:49883"/>
        <note>4Fe-4S-S-AdoMet</note>
    </ligand>
</feature>
<protein>
    <recommendedName>
        <fullName evidence="8">7-carboxy-7-deazaguanine synthase</fullName>
        <shortName evidence="8">CDG synthase</shortName>
        <ecNumber evidence="8">4.3.99.3</ecNumber>
    </recommendedName>
    <alternativeName>
        <fullName evidence="8">Queuosine biosynthesis protein QueE</fullName>
    </alternativeName>
</protein>
<dbReference type="KEGG" id="dog:HP555_08810"/>
<dbReference type="UniPathway" id="UPA00391"/>
<dbReference type="AlphaFoldDB" id="A0A7T6AQX5"/>
<reference evidence="10 11" key="1">
    <citation type="submission" date="2020-05" db="EMBL/GenBank/DDBJ databases">
        <title>Complete genome of Desulfobulbus oligotrophicus.</title>
        <authorList>
            <person name="Podar M."/>
        </authorList>
    </citation>
    <scope>NUCLEOTIDE SEQUENCE [LARGE SCALE GENOMIC DNA]</scope>
    <source>
        <strain evidence="10 11">Prop6</strain>
    </source>
</reference>
<feature type="binding site" evidence="8">
    <location>
        <position position="73"/>
    </location>
    <ligand>
        <name>substrate</name>
    </ligand>
</feature>
<keyword evidence="2 8" id="KW-0949">S-adenosyl-L-methionine</keyword>
<keyword evidence="4 8" id="KW-0460">Magnesium</keyword>
<proteinExistence type="inferred from homology"/>
<dbReference type="CDD" id="cd01335">
    <property type="entry name" value="Radical_SAM"/>
    <property type="match status" value="1"/>
</dbReference>
<dbReference type="InterPro" id="IPR058240">
    <property type="entry name" value="rSAM_sf"/>
</dbReference>
<keyword evidence="3 8" id="KW-0479">Metal-binding</keyword>
<comment type="pathway">
    <text evidence="8">Purine metabolism; 7-cyano-7-deazaguanine biosynthesis.</text>
</comment>
<dbReference type="PANTHER" id="PTHR42836:SF1">
    <property type="entry name" value="7-CARBOXY-7-DEAZAGUANINE SYNTHASE"/>
    <property type="match status" value="1"/>
</dbReference>
<feature type="domain" description="Radical SAM core" evidence="9">
    <location>
        <begin position="20"/>
        <end position="217"/>
    </location>
</feature>
<dbReference type="EMBL" id="CP054140">
    <property type="protein sequence ID" value="QQG65960.1"/>
    <property type="molecule type" value="Genomic_DNA"/>
</dbReference>
<dbReference type="PIRSF" id="PIRSF000370">
    <property type="entry name" value="QueE"/>
    <property type="match status" value="1"/>
</dbReference>
<comment type="catalytic activity">
    <reaction evidence="8">
        <text>6-carboxy-5,6,7,8-tetrahydropterin + H(+) = 7-carboxy-7-carbaguanine + NH4(+)</text>
        <dbReference type="Rhea" id="RHEA:27974"/>
        <dbReference type="ChEBI" id="CHEBI:15378"/>
        <dbReference type="ChEBI" id="CHEBI:28938"/>
        <dbReference type="ChEBI" id="CHEBI:61032"/>
        <dbReference type="ChEBI" id="CHEBI:61036"/>
        <dbReference type="EC" id="4.3.99.3"/>
    </reaction>
</comment>
<comment type="similarity">
    <text evidence="8">Belongs to the radical SAM superfamily. 7-carboxy-7-deazaguanine synthase family.</text>
</comment>
<name>A0A7T6AQX5_9BACT</name>
<accession>A0A7T6AQX5</accession>
<feature type="binding site" evidence="8">
    <location>
        <begin position="14"/>
        <end position="16"/>
    </location>
    <ligand>
        <name>substrate</name>
    </ligand>
</feature>
<gene>
    <name evidence="8" type="primary">queE</name>
    <name evidence="10" type="ORF">HP555_08810</name>
</gene>
<dbReference type="InterPro" id="IPR024924">
    <property type="entry name" value="7-CO-7-deazaguanine_synth-like"/>
</dbReference>
<keyword evidence="7 8" id="KW-0456">Lyase</keyword>
<comment type="cofactor">
    <cofactor evidence="8">
        <name>S-adenosyl-L-methionine</name>
        <dbReference type="ChEBI" id="CHEBI:59789"/>
    </cofactor>
    <text evidence="8">Binds 1 S-adenosyl-L-methionine per subunit.</text>
</comment>
<dbReference type="SUPFAM" id="SSF102114">
    <property type="entry name" value="Radical SAM enzymes"/>
    <property type="match status" value="1"/>
</dbReference>
<evidence type="ECO:0000256" key="6">
    <source>
        <dbReference type="ARBA" id="ARBA00023014"/>
    </source>
</evidence>
<comment type="function">
    <text evidence="8">Catalyzes the complex heterocyclic radical-mediated conversion of 6-carboxy-5,6,7,8-tetrahydropterin (CPH4) to 7-carboxy-7-deazaguanine (CDG), a step common to the biosynthetic pathways of all 7-deazapurine-containing compounds.</text>
</comment>
<evidence type="ECO:0000313" key="10">
    <source>
        <dbReference type="EMBL" id="QQG65960.1"/>
    </source>
</evidence>
<keyword evidence="1 8" id="KW-0004">4Fe-4S</keyword>
<evidence type="ECO:0000256" key="3">
    <source>
        <dbReference type="ARBA" id="ARBA00022723"/>
    </source>
</evidence>
<keyword evidence="6 8" id="KW-0411">Iron-sulfur</keyword>
<comment type="subunit">
    <text evidence="8">Homodimer.</text>
</comment>
<evidence type="ECO:0000256" key="4">
    <source>
        <dbReference type="ARBA" id="ARBA00022842"/>
    </source>
</evidence>
<evidence type="ECO:0000259" key="9">
    <source>
        <dbReference type="PROSITE" id="PS51918"/>
    </source>
</evidence>
<dbReference type="HAMAP" id="MF_00917">
    <property type="entry name" value="QueE"/>
    <property type="match status" value="1"/>
</dbReference>
<comment type="cofactor">
    <cofactor evidence="8">
        <name>[4Fe-4S] cluster</name>
        <dbReference type="ChEBI" id="CHEBI:49883"/>
    </cofactor>
    <text evidence="8">Binds 1 [4Fe-4S] cluster. The cluster is coordinated with 3 cysteines and an exchangeable S-adenosyl-L-methionine.</text>
</comment>
<dbReference type="GO" id="GO:0008616">
    <property type="term" value="P:tRNA queuosine(34) biosynthetic process"/>
    <property type="evidence" value="ECO:0007669"/>
    <property type="project" value="UniProtKB-UniRule"/>
</dbReference>
<dbReference type="EC" id="4.3.99.3" evidence="8"/>
<feature type="binding site" evidence="8">
    <location>
        <position position="40"/>
    </location>
    <ligand>
        <name>[4Fe-4S] cluster</name>
        <dbReference type="ChEBI" id="CHEBI:49883"/>
        <note>4Fe-4S-S-AdoMet</note>
    </ligand>
</feature>
<feature type="binding site" evidence="8">
    <location>
        <position position="37"/>
    </location>
    <ligand>
        <name>[4Fe-4S] cluster</name>
        <dbReference type="ChEBI" id="CHEBI:49883"/>
        <note>4Fe-4S-S-AdoMet</note>
    </ligand>
</feature>
<sequence length="222" mass="24232">MTETLRVCELFYSIQGESTRAGLPCLFIRLAGCNLRCSYCDASYTWQEEGHLMQVAELLAWVDATPGVMVEVTGGEPMSQPGTVPLMRSLLAAGRSVLLETNGSLCLEKVPDGVGIIMDVKCPGSGMAASGLAENIGVLQQRQLRGCRDEVKFVLSSADDFHWARTYVETHRLPSFLPVLFSPVQSQFPPAALAELLLASRLNVRLQVQLHTLLWPGLTRGV</sequence>
<evidence type="ECO:0000256" key="7">
    <source>
        <dbReference type="ARBA" id="ARBA00023239"/>
    </source>
</evidence>
<dbReference type="GO" id="GO:0016840">
    <property type="term" value="F:carbon-nitrogen lyase activity"/>
    <property type="evidence" value="ECO:0007669"/>
    <property type="project" value="UniProtKB-UniRule"/>
</dbReference>
<dbReference type="RefSeq" id="WP_199261627.1">
    <property type="nucleotide sequence ID" value="NZ_CP054140.1"/>
</dbReference>
<dbReference type="SFLD" id="SFLDS00029">
    <property type="entry name" value="Radical_SAM"/>
    <property type="match status" value="1"/>
</dbReference>
<dbReference type="Pfam" id="PF04055">
    <property type="entry name" value="Radical_SAM"/>
    <property type="match status" value="1"/>
</dbReference>
<feature type="binding site" evidence="8">
    <location>
        <position position="75"/>
    </location>
    <ligand>
        <name>S-adenosyl-L-methionine</name>
        <dbReference type="ChEBI" id="CHEBI:59789"/>
    </ligand>
</feature>
<feature type="binding site" evidence="8">
    <location>
        <position position="29"/>
    </location>
    <ligand>
        <name>substrate</name>
    </ligand>
</feature>
<evidence type="ECO:0000256" key="2">
    <source>
        <dbReference type="ARBA" id="ARBA00022691"/>
    </source>
</evidence>
<evidence type="ECO:0000256" key="8">
    <source>
        <dbReference type="HAMAP-Rule" id="MF_00917"/>
    </source>
</evidence>
<comment type="caution">
    <text evidence="8">Lacks conserved residue(s) required for the propagation of feature annotation.</text>
</comment>
<dbReference type="GO" id="GO:0000287">
    <property type="term" value="F:magnesium ion binding"/>
    <property type="evidence" value="ECO:0007669"/>
    <property type="project" value="UniProtKB-UniRule"/>
</dbReference>
<dbReference type="GO" id="GO:0051539">
    <property type="term" value="F:4 iron, 4 sulfur cluster binding"/>
    <property type="evidence" value="ECO:0007669"/>
    <property type="project" value="UniProtKB-UniRule"/>
</dbReference>
<keyword evidence="5 8" id="KW-0408">Iron</keyword>
<dbReference type="InterPro" id="IPR007197">
    <property type="entry name" value="rSAM"/>
</dbReference>
<feature type="binding site" evidence="8">
    <location>
        <begin position="39"/>
        <end position="41"/>
    </location>
    <ligand>
        <name>S-adenosyl-L-methionine</name>
        <dbReference type="ChEBI" id="CHEBI:59789"/>
    </ligand>
</feature>
<keyword evidence="8" id="KW-0671">Queuosine biosynthesis</keyword>
<dbReference type="PANTHER" id="PTHR42836">
    <property type="entry name" value="7-CARBOXY-7-DEAZAGUANINE SYNTHASE"/>
    <property type="match status" value="1"/>
</dbReference>
<dbReference type="PROSITE" id="PS51918">
    <property type="entry name" value="RADICAL_SAM"/>
    <property type="match status" value="1"/>
</dbReference>
<comment type="cofactor">
    <cofactor evidence="8">
        <name>Mg(2+)</name>
        <dbReference type="ChEBI" id="CHEBI:18420"/>
    </cofactor>
</comment>
<organism evidence="10 11">
    <name type="scientific">Desulfobulbus oligotrophicus</name>
    <dbReference type="NCBI Taxonomy" id="1909699"/>
    <lineage>
        <taxon>Bacteria</taxon>
        <taxon>Pseudomonadati</taxon>
        <taxon>Thermodesulfobacteriota</taxon>
        <taxon>Desulfobulbia</taxon>
        <taxon>Desulfobulbales</taxon>
        <taxon>Desulfobulbaceae</taxon>
        <taxon>Desulfobulbus</taxon>
    </lineage>
</organism>